<proteinExistence type="predicted"/>
<comment type="caution">
    <text evidence="2">The sequence shown here is derived from an EMBL/GenBank/DDBJ whole genome shotgun (WGS) entry which is preliminary data.</text>
</comment>
<keyword evidence="1" id="KW-0812">Transmembrane</keyword>
<feature type="transmembrane region" description="Helical" evidence="1">
    <location>
        <begin position="52"/>
        <end position="73"/>
    </location>
</feature>
<reference evidence="2" key="1">
    <citation type="submission" date="2020-11" db="EMBL/GenBank/DDBJ databases">
        <authorList>
            <person name="Whiteford S."/>
        </authorList>
    </citation>
    <scope>NUCLEOTIDE SEQUENCE</scope>
</reference>
<name>A0A8S4G130_PLUXY</name>
<keyword evidence="1" id="KW-1133">Transmembrane helix</keyword>
<evidence type="ECO:0000313" key="2">
    <source>
        <dbReference type="EMBL" id="CAG9134745.1"/>
    </source>
</evidence>
<dbReference type="AlphaFoldDB" id="A0A8S4G130"/>
<evidence type="ECO:0000313" key="3">
    <source>
        <dbReference type="Proteomes" id="UP000653454"/>
    </source>
</evidence>
<dbReference type="Proteomes" id="UP000653454">
    <property type="component" value="Unassembled WGS sequence"/>
</dbReference>
<protein>
    <submittedName>
        <fullName evidence="2">(diamondback moth) hypothetical protein</fullName>
    </submittedName>
</protein>
<dbReference type="EMBL" id="CAJHNJ030000085">
    <property type="protein sequence ID" value="CAG9134745.1"/>
    <property type="molecule type" value="Genomic_DNA"/>
</dbReference>
<sequence length="91" mass="10255">MNSMVVRGLQARLALALVFVALGLLATAALYYSPPLLLELLMGSWDRRLAQAGIYYAYLACAKALRLAFRLYVAKQYLKAFIYVKKLKFGF</sequence>
<keyword evidence="3" id="KW-1185">Reference proteome</keyword>
<keyword evidence="1" id="KW-0472">Membrane</keyword>
<evidence type="ECO:0000256" key="1">
    <source>
        <dbReference type="SAM" id="Phobius"/>
    </source>
</evidence>
<gene>
    <name evidence="2" type="ORF">PLXY2_LOCUS13003</name>
</gene>
<accession>A0A8S4G130</accession>
<organism evidence="2 3">
    <name type="scientific">Plutella xylostella</name>
    <name type="common">Diamondback moth</name>
    <name type="synonym">Plutella maculipennis</name>
    <dbReference type="NCBI Taxonomy" id="51655"/>
    <lineage>
        <taxon>Eukaryota</taxon>
        <taxon>Metazoa</taxon>
        <taxon>Ecdysozoa</taxon>
        <taxon>Arthropoda</taxon>
        <taxon>Hexapoda</taxon>
        <taxon>Insecta</taxon>
        <taxon>Pterygota</taxon>
        <taxon>Neoptera</taxon>
        <taxon>Endopterygota</taxon>
        <taxon>Lepidoptera</taxon>
        <taxon>Glossata</taxon>
        <taxon>Ditrysia</taxon>
        <taxon>Yponomeutoidea</taxon>
        <taxon>Plutellidae</taxon>
        <taxon>Plutella</taxon>
    </lineage>
</organism>